<dbReference type="Proteomes" id="UP000002028">
    <property type="component" value="Chromosome"/>
</dbReference>
<dbReference type="InterPro" id="IPR006176">
    <property type="entry name" value="3-OHacyl-CoA_DH_NAD-bd"/>
</dbReference>
<dbReference type="PANTHER" id="PTHR48075:SF5">
    <property type="entry name" value="3-HYDROXYBUTYRYL-COA DEHYDROGENASE"/>
    <property type="match status" value="1"/>
</dbReference>
<dbReference type="KEGG" id="sli:Slin_0070"/>
<dbReference type="Pfam" id="PF00725">
    <property type="entry name" value="3HCDH"/>
    <property type="match status" value="1"/>
</dbReference>
<protein>
    <submittedName>
        <fullName evidence="5">3-hydroxyacyl-CoA dehydrogenase NAD-binding protein</fullName>
    </submittedName>
</protein>
<accession>D2QBG1</accession>
<reference evidence="5 6" key="1">
    <citation type="journal article" date="2010" name="Stand. Genomic Sci.">
        <title>Complete genome sequence of Spirosoma linguale type strain (1).</title>
        <authorList>
            <person name="Lail K."/>
            <person name="Sikorski J."/>
            <person name="Saunders E."/>
            <person name="Lapidus A."/>
            <person name="Glavina Del Rio T."/>
            <person name="Copeland A."/>
            <person name="Tice H."/>
            <person name="Cheng J.-F."/>
            <person name="Lucas S."/>
            <person name="Nolan M."/>
            <person name="Bruce D."/>
            <person name="Goodwin L."/>
            <person name="Pitluck S."/>
            <person name="Ivanova N."/>
            <person name="Mavromatis K."/>
            <person name="Ovchinnikova G."/>
            <person name="Pati A."/>
            <person name="Chen A."/>
            <person name="Palaniappan K."/>
            <person name="Land M."/>
            <person name="Hauser L."/>
            <person name="Chang Y.-J."/>
            <person name="Jeffries C.D."/>
            <person name="Chain P."/>
            <person name="Brettin T."/>
            <person name="Detter J.C."/>
            <person name="Schuetze A."/>
            <person name="Rohde M."/>
            <person name="Tindall B.J."/>
            <person name="Goeker M."/>
            <person name="Bristow J."/>
            <person name="Eisen J.A."/>
            <person name="Markowitz V."/>
            <person name="Hugenholtz P."/>
            <person name="Kyrpides N.C."/>
            <person name="Klenk H.-P."/>
            <person name="Chen F."/>
        </authorList>
    </citation>
    <scope>NUCLEOTIDE SEQUENCE [LARGE SCALE GENOMIC DNA]</scope>
    <source>
        <strain evidence="6">ATCC 33905 / DSM 74 / LMG 10896 / Claus 1</strain>
    </source>
</reference>
<evidence type="ECO:0000259" key="4">
    <source>
        <dbReference type="Pfam" id="PF02737"/>
    </source>
</evidence>
<dbReference type="InterPro" id="IPR036291">
    <property type="entry name" value="NAD(P)-bd_dom_sf"/>
</dbReference>
<evidence type="ECO:0000313" key="5">
    <source>
        <dbReference type="EMBL" id="ADB36143.1"/>
    </source>
</evidence>
<evidence type="ECO:0000256" key="2">
    <source>
        <dbReference type="PIRSR" id="PIRSR000105-1"/>
    </source>
</evidence>
<dbReference type="GO" id="GO:0006635">
    <property type="term" value="P:fatty acid beta-oxidation"/>
    <property type="evidence" value="ECO:0007669"/>
    <property type="project" value="TreeGrafter"/>
</dbReference>
<dbReference type="GO" id="GO:0070403">
    <property type="term" value="F:NAD+ binding"/>
    <property type="evidence" value="ECO:0007669"/>
    <property type="project" value="InterPro"/>
</dbReference>
<feature type="domain" description="3-hydroxyacyl-CoA dehydrogenase NAD binding" evidence="4">
    <location>
        <begin position="12"/>
        <end position="186"/>
    </location>
</feature>
<dbReference type="EMBL" id="CP001769">
    <property type="protein sequence ID" value="ADB36143.1"/>
    <property type="molecule type" value="Genomic_DNA"/>
</dbReference>
<dbReference type="Pfam" id="PF02737">
    <property type="entry name" value="3HCDH_N"/>
    <property type="match status" value="1"/>
</dbReference>
<evidence type="ECO:0000256" key="1">
    <source>
        <dbReference type="ARBA" id="ARBA00023002"/>
    </source>
</evidence>
<dbReference type="GO" id="GO:0008691">
    <property type="term" value="F:3-hydroxybutyryl-CoA dehydrogenase activity"/>
    <property type="evidence" value="ECO:0007669"/>
    <property type="project" value="TreeGrafter"/>
</dbReference>
<dbReference type="Gene3D" id="1.10.1040.10">
    <property type="entry name" value="N-(1-d-carboxylethyl)-l-norvaline Dehydrogenase, domain 2"/>
    <property type="match status" value="1"/>
</dbReference>
<dbReference type="HOGENOM" id="CLU_009834_2_0_10"/>
<dbReference type="Gene3D" id="3.40.50.720">
    <property type="entry name" value="NAD(P)-binding Rossmann-like Domain"/>
    <property type="match status" value="1"/>
</dbReference>
<dbReference type="eggNOG" id="COG1250">
    <property type="taxonomic scope" value="Bacteria"/>
</dbReference>
<organism evidence="5 6">
    <name type="scientific">Spirosoma linguale (strain ATCC 33905 / DSM 74 / LMG 10896 / Claus 1)</name>
    <dbReference type="NCBI Taxonomy" id="504472"/>
    <lineage>
        <taxon>Bacteria</taxon>
        <taxon>Pseudomonadati</taxon>
        <taxon>Bacteroidota</taxon>
        <taxon>Cytophagia</taxon>
        <taxon>Cytophagales</taxon>
        <taxon>Cytophagaceae</taxon>
        <taxon>Spirosoma</taxon>
    </lineage>
</organism>
<keyword evidence="6" id="KW-1185">Reference proteome</keyword>
<dbReference type="RefSeq" id="WP_012924695.1">
    <property type="nucleotide sequence ID" value="NC_013730.1"/>
</dbReference>
<dbReference type="PIRSF" id="PIRSF000105">
    <property type="entry name" value="HCDH"/>
    <property type="match status" value="1"/>
</dbReference>
<dbReference type="AlphaFoldDB" id="D2QBG1"/>
<dbReference type="STRING" id="504472.Slin_0070"/>
<keyword evidence="1" id="KW-0560">Oxidoreductase</keyword>
<feature type="domain" description="3-hydroxyacyl-CoA dehydrogenase C-terminal" evidence="3">
    <location>
        <begin position="189"/>
        <end position="287"/>
    </location>
</feature>
<proteinExistence type="predicted"/>
<name>D2QBG1_SPILD</name>
<dbReference type="InterPro" id="IPR006108">
    <property type="entry name" value="3HC_DH_C"/>
</dbReference>
<dbReference type="SUPFAM" id="SSF51735">
    <property type="entry name" value="NAD(P)-binding Rossmann-fold domains"/>
    <property type="match status" value="1"/>
</dbReference>
<dbReference type="InterPro" id="IPR008927">
    <property type="entry name" value="6-PGluconate_DH-like_C_sf"/>
</dbReference>
<dbReference type="InterPro" id="IPR022694">
    <property type="entry name" value="3-OHacyl-CoA_DH"/>
</dbReference>
<dbReference type="PANTHER" id="PTHR48075">
    <property type="entry name" value="3-HYDROXYACYL-COA DEHYDROGENASE FAMILY PROTEIN"/>
    <property type="match status" value="1"/>
</dbReference>
<evidence type="ECO:0000259" key="3">
    <source>
        <dbReference type="Pfam" id="PF00725"/>
    </source>
</evidence>
<sequence length="318" mass="34328">MIDSTTSPRLTTGILGSGQIGAASAVLAARAGHQVLLWTRSAHKQAAISAELSKLSAFCEEHMGEPKQPLGAIQIVTDLSLVEAESDVLLECIIEDMDEKVALLSHLTACVNQDKLVLSATSGLSITDMARRSGLEKVLVGAHFWNPPYLIPIVEVIAGEATPPQKVEQACAWLDALGKRPIRCPDIPGFIGNRLMHALWREALALVDAGACSPADIDAIVKYTFALRLPALGPMENMDLVGLDLVNRVQTYLLPDLATNAIPADSLRNRLAAGQTGMTAGQGFYDWRVRDATEVVRQRDLTILHLLRMLGELPEKTT</sequence>
<dbReference type="SUPFAM" id="SSF48179">
    <property type="entry name" value="6-phosphogluconate dehydrogenase C-terminal domain-like"/>
    <property type="match status" value="1"/>
</dbReference>
<gene>
    <name evidence="5" type="ordered locus">Slin_0070</name>
</gene>
<dbReference type="InterPro" id="IPR013328">
    <property type="entry name" value="6PGD_dom2"/>
</dbReference>
<feature type="site" description="Important for catalytic activity" evidence="2">
    <location>
        <position position="143"/>
    </location>
</feature>
<evidence type="ECO:0000313" key="6">
    <source>
        <dbReference type="Proteomes" id="UP000002028"/>
    </source>
</evidence>